<name>A0ABD0LHG4_9CAEN</name>
<evidence type="ECO:0000313" key="9">
    <source>
        <dbReference type="Proteomes" id="UP001519460"/>
    </source>
</evidence>
<keyword evidence="3" id="KW-0689">Ribosomal protein</keyword>
<dbReference type="AlphaFoldDB" id="A0ABD0LHG4"/>
<evidence type="ECO:0000256" key="5">
    <source>
        <dbReference type="ARBA" id="ARBA00023274"/>
    </source>
</evidence>
<dbReference type="GO" id="GO:1990904">
    <property type="term" value="C:ribonucleoprotein complex"/>
    <property type="evidence" value="ECO:0007669"/>
    <property type="project" value="UniProtKB-KW"/>
</dbReference>
<sequence>MSNRAIPFNFVKNVMQNGVGRYMCQLQRVTLTFCKSSGASRGMRDFIEQHMLDFTKSNPGVVVYVKPRRHRAPALVAEYLNGRREVFSTNKMEADEICKWMEHLRTRSGEEIVRLAKPWHTETPSIQGIWHPFLNKDPSLAPTSFPAPDLYRAKKESKSATEILVEDTKESKSATEILVEDTLARKVADVDSISSKE</sequence>
<evidence type="ECO:0000256" key="2">
    <source>
        <dbReference type="ARBA" id="ARBA00006073"/>
    </source>
</evidence>
<dbReference type="InterPro" id="IPR036249">
    <property type="entry name" value="Thioredoxin-like_sf"/>
</dbReference>
<dbReference type="PANTHER" id="PTHR21396:SF2">
    <property type="entry name" value="LARGE RIBOSOMAL SUBUNIT PROTEIN ML43"/>
    <property type="match status" value="1"/>
</dbReference>
<accession>A0ABD0LHG4</accession>
<reference evidence="8 9" key="1">
    <citation type="journal article" date="2023" name="Sci. Data">
        <title>Genome assembly of the Korean intertidal mud-creeper Batillaria attramentaria.</title>
        <authorList>
            <person name="Patra A.K."/>
            <person name="Ho P.T."/>
            <person name="Jun S."/>
            <person name="Lee S.J."/>
            <person name="Kim Y."/>
            <person name="Won Y.J."/>
        </authorList>
    </citation>
    <scope>NUCLEOTIDE SEQUENCE [LARGE SCALE GENOMIC DNA]</scope>
    <source>
        <strain evidence="8">Wonlab-2016</strain>
    </source>
</reference>
<dbReference type="GO" id="GO:0005840">
    <property type="term" value="C:ribosome"/>
    <property type="evidence" value="ECO:0007669"/>
    <property type="project" value="UniProtKB-KW"/>
</dbReference>
<feature type="domain" description="Ribosomal protein/NADH dehydrogenase" evidence="7">
    <location>
        <begin position="35"/>
        <end position="108"/>
    </location>
</feature>
<dbReference type="Proteomes" id="UP001519460">
    <property type="component" value="Unassembled WGS sequence"/>
</dbReference>
<dbReference type="Gene3D" id="3.40.30.10">
    <property type="entry name" value="Glutaredoxin"/>
    <property type="match status" value="1"/>
</dbReference>
<dbReference type="SUPFAM" id="SSF52833">
    <property type="entry name" value="Thioredoxin-like"/>
    <property type="match status" value="1"/>
</dbReference>
<proteinExistence type="inferred from homology"/>
<dbReference type="InterPro" id="IPR007741">
    <property type="entry name" value="Ribosomal_mL43/mS25/NADH_DH"/>
</dbReference>
<comment type="similarity">
    <text evidence="2">Belongs to the mitochondrion-specific ribosomal protein mL43 family.</text>
</comment>
<dbReference type="GO" id="GO:0005739">
    <property type="term" value="C:mitochondrion"/>
    <property type="evidence" value="ECO:0007669"/>
    <property type="project" value="UniProtKB-SubCell"/>
</dbReference>
<evidence type="ECO:0000256" key="3">
    <source>
        <dbReference type="ARBA" id="ARBA00022980"/>
    </source>
</evidence>
<keyword evidence="9" id="KW-1185">Reference proteome</keyword>
<organism evidence="8 9">
    <name type="scientific">Batillaria attramentaria</name>
    <dbReference type="NCBI Taxonomy" id="370345"/>
    <lineage>
        <taxon>Eukaryota</taxon>
        <taxon>Metazoa</taxon>
        <taxon>Spiralia</taxon>
        <taxon>Lophotrochozoa</taxon>
        <taxon>Mollusca</taxon>
        <taxon>Gastropoda</taxon>
        <taxon>Caenogastropoda</taxon>
        <taxon>Sorbeoconcha</taxon>
        <taxon>Cerithioidea</taxon>
        <taxon>Batillariidae</taxon>
        <taxon>Batillaria</taxon>
    </lineage>
</organism>
<dbReference type="EMBL" id="JACVVK020000049">
    <property type="protein sequence ID" value="KAK7498646.1"/>
    <property type="molecule type" value="Genomic_DNA"/>
</dbReference>
<evidence type="ECO:0000256" key="4">
    <source>
        <dbReference type="ARBA" id="ARBA00023128"/>
    </source>
</evidence>
<evidence type="ECO:0000313" key="8">
    <source>
        <dbReference type="EMBL" id="KAK7498646.1"/>
    </source>
</evidence>
<comment type="caution">
    <text evidence="8">The sequence shown here is derived from an EMBL/GenBank/DDBJ whole genome shotgun (WGS) entry which is preliminary data.</text>
</comment>
<gene>
    <name evidence="8" type="ORF">BaRGS_00010023</name>
</gene>
<keyword evidence="5" id="KW-0687">Ribonucleoprotein</keyword>
<comment type="subcellular location">
    <subcellularLocation>
        <location evidence="1">Mitochondrion</location>
    </subcellularLocation>
</comment>
<evidence type="ECO:0000259" key="7">
    <source>
        <dbReference type="SMART" id="SM00916"/>
    </source>
</evidence>
<dbReference type="PANTHER" id="PTHR21396">
    <property type="entry name" value="39S RIBOSOMAL PROTEIN L43"/>
    <property type="match status" value="1"/>
</dbReference>
<dbReference type="InterPro" id="IPR039927">
    <property type="entry name" value="Ribosomal_mL43"/>
</dbReference>
<dbReference type="Pfam" id="PF05047">
    <property type="entry name" value="L51_S25_CI-B8"/>
    <property type="match status" value="1"/>
</dbReference>
<evidence type="ECO:0000256" key="1">
    <source>
        <dbReference type="ARBA" id="ARBA00004173"/>
    </source>
</evidence>
<evidence type="ECO:0000256" key="6">
    <source>
        <dbReference type="ARBA" id="ARBA00035188"/>
    </source>
</evidence>
<protein>
    <recommendedName>
        <fullName evidence="6">Large ribosomal subunit protein mL43</fullName>
    </recommendedName>
</protein>
<dbReference type="SMART" id="SM00916">
    <property type="entry name" value="L51_S25_CI-B8"/>
    <property type="match status" value="1"/>
</dbReference>
<keyword evidence="4" id="KW-0496">Mitochondrion</keyword>